<dbReference type="InterPro" id="IPR010333">
    <property type="entry name" value="VirJ"/>
</dbReference>
<dbReference type="SUPFAM" id="SSF53474">
    <property type="entry name" value="alpha/beta-Hydrolases"/>
    <property type="match status" value="1"/>
</dbReference>
<dbReference type="GO" id="GO:0016787">
    <property type="term" value="F:hydrolase activity"/>
    <property type="evidence" value="ECO:0007669"/>
    <property type="project" value="UniProtKB-KW"/>
</dbReference>
<keyword evidence="3" id="KW-1185">Reference proteome</keyword>
<feature type="domain" description="Bacterial virulence" evidence="1">
    <location>
        <begin position="44"/>
        <end position="230"/>
    </location>
</feature>
<name>A0ABV7NID9_9SPHN</name>
<dbReference type="RefSeq" id="WP_380799303.1">
    <property type="nucleotide sequence ID" value="NZ_JBHRVU010000005.1"/>
</dbReference>
<gene>
    <name evidence="2" type="ORF">ACFOKF_19055</name>
</gene>
<comment type="caution">
    <text evidence="2">The sequence shown here is derived from an EMBL/GenBank/DDBJ whole genome shotgun (WGS) entry which is preliminary data.</text>
</comment>
<dbReference type="Proteomes" id="UP001595681">
    <property type="component" value="Unassembled WGS sequence"/>
</dbReference>
<dbReference type="EMBL" id="JBHRVU010000005">
    <property type="protein sequence ID" value="MFC3443256.1"/>
    <property type="molecule type" value="Genomic_DNA"/>
</dbReference>
<proteinExistence type="predicted"/>
<accession>A0ABV7NID9</accession>
<organism evidence="2 3">
    <name type="scientific">Sphingobium rhizovicinum</name>
    <dbReference type="NCBI Taxonomy" id="432308"/>
    <lineage>
        <taxon>Bacteria</taxon>
        <taxon>Pseudomonadati</taxon>
        <taxon>Pseudomonadota</taxon>
        <taxon>Alphaproteobacteria</taxon>
        <taxon>Sphingomonadales</taxon>
        <taxon>Sphingomonadaceae</taxon>
        <taxon>Sphingobium</taxon>
    </lineage>
</organism>
<dbReference type="InterPro" id="IPR029058">
    <property type="entry name" value="AB_hydrolase_fold"/>
</dbReference>
<dbReference type="Pfam" id="PF06057">
    <property type="entry name" value="VirJ"/>
    <property type="match status" value="1"/>
</dbReference>
<protein>
    <submittedName>
        <fullName evidence="2">AcvB/VirJ family lysyl-phosphatidylglycerol hydrolase</fullName>
    </submittedName>
</protein>
<sequence>MVARSAPILLAGIFLFFWHIGYVGGQSFDVRPARPGASPQAHAVALYLSGDMGFHMGLGPQIADRLNRHGIPVVAENSLHFFRTRRTPEEAGAMIAEGLRRALAIDPSARLLLLGQSYGADVIAPSLPYIPFALRRRIDFIGLIVPGATRQWRASPSEIFSLWEPEEDSRTAARRLSWAPLLCIYGAQERSSLCPSLRQPNAVRVQLPGGHPLRHDPDAVGAVLLRAIDRVLVHRVHR</sequence>
<reference evidence="3" key="1">
    <citation type="journal article" date="2019" name="Int. J. Syst. Evol. Microbiol.">
        <title>The Global Catalogue of Microorganisms (GCM) 10K type strain sequencing project: providing services to taxonomists for standard genome sequencing and annotation.</title>
        <authorList>
            <consortium name="The Broad Institute Genomics Platform"/>
            <consortium name="The Broad Institute Genome Sequencing Center for Infectious Disease"/>
            <person name="Wu L."/>
            <person name="Ma J."/>
        </authorList>
    </citation>
    <scope>NUCLEOTIDE SEQUENCE [LARGE SCALE GENOMIC DNA]</scope>
    <source>
        <strain evidence="3">CCM 7491</strain>
    </source>
</reference>
<evidence type="ECO:0000259" key="1">
    <source>
        <dbReference type="Pfam" id="PF06057"/>
    </source>
</evidence>
<evidence type="ECO:0000313" key="2">
    <source>
        <dbReference type="EMBL" id="MFC3443256.1"/>
    </source>
</evidence>
<evidence type="ECO:0000313" key="3">
    <source>
        <dbReference type="Proteomes" id="UP001595681"/>
    </source>
</evidence>
<keyword evidence="2" id="KW-0378">Hydrolase</keyword>